<dbReference type="RefSeq" id="WP_184263719.1">
    <property type="nucleotide sequence ID" value="NZ_JACIIX010000008.1"/>
</dbReference>
<dbReference type="SMART" id="SM00387">
    <property type="entry name" value="HATPase_c"/>
    <property type="match status" value="1"/>
</dbReference>
<feature type="modified residue" description="4-aspartylphosphate" evidence="15">
    <location>
        <position position="438"/>
    </location>
</feature>
<evidence type="ECO:0000256" key="10">
    <source>
        <dbReference type="ARBA" id="ARBA00022840"/>
    </source>
</evidence>
<gene>
    <name evidence="21" type="ORF">FHS48_002328</name>
</gene>
<evidence type="ECO:0000256" key="11">
    <source>
        <dbReference type="ARBA" id="ARBA00022989"/>
    </source>
</evidence>
<dbReference type="GO" id="GO:0000155">
    <property type="term" value="F:phosphorelay sensor kinase activity"/>
    <property type="evidence" value="ECO:0007669"/>
    <property type="project" value="InterPro"/>
</dbReference>
<dbReference type="NCBIfam" id="TIGR00229">
    <property type="entry name" value="sensory_box"/>
    <property type="match status" value="1"/>
</dbReference>
<evidence type="ECO:0000256" key="8">
    <source>
        <dbReference type="ARBA" id="ARBA00022741"/>
    </source>
</evidence>
<keyword evidence="7" id="KW-0812">Transmembrane</keyword>
<dbReference type="PANTHER" id="PTHR45339">
    <property type="entry name" value="HYBRID SIGNAL TRANSDUCTION HISTIDINE KINASE J"/>
    <property type="match status" value="1"/>
</dbReference>
<evidence type="ECO:0000259" key="17">
    <source>
        <dbReference type="PROSITE" id="PS50109"/>
    </source>
</evidence>
<evidence type="ECO:0000259" key="18">
    <source>
        <dbReference type="PROSITE" id="PS50110"/>
    </source>
</evidence>
<dbReference type="FunFam" id="1.10.287.130:FF:000004">
    <property type="entry name" value="Ethylene receptor 1"/>
    <property type="match status" value="1"/>
</dbReference>
<feature type="domain" description="Histidine kinase" evidence="17">
    <location>
        <begin position="145"/>
        <end position="368"/>
    </location>
</feature>
<keyword evidence="8" id="KW-0547">Nucleotide-binding</keyword>
<dbReference type="PROSITE" id="PS50112">
    <property type="entry name" value="PAS"/>
    <property type="match status" value="1"/>
</dbReference>
<evidence type="ECO:0000313" key="21">
    <source>
        <dbReference type="EMBL" id="MBB6210898.1"/>
    </source>
</evidence>
<comment type="caution">
    <text evidence="21">The sequence shown here is derived from an EMBL/GenBank/DDBJ whole genome shotgun (WGS) entry which is preliminary data.</text>
</comment>
<keyword evidence="5 15" id="KW-0597">Phosphoprotein</keyword>
<dbReference type="Pfam" id="PF02518">
    <property type="entry name" value="HATPase_c"/>
    <property type="match status" value="1"/>
</dbReference>
<keyword evidence="12" id="KW-0902">Two-component regulatory system</keyword>
<evidence type="ECO:0000259" key="19">
    <source>
        <dbReference type="PROSITE" id="PS50112"/>
    </source>
</evidence>
<dbReference type="Proteomes" id="UP000544872">
    <property type="component" value="Unassembled WGS sequence"/>
</dbReference>
<comment type="subcellular location">
    <subcellularLocation>
        <location evidence="2">Cell membrane</location>
        <topology evidence="2">Multi-pass membrane protein</topology>
    </subcellularLocation>
</comment>
<dbReference type="CDD" id="cd16922">
    <property type="entry name" value="HATPase_EvgS-ArcB-TorS-like"/>
    <property type="match status" value="1"/>
</dbReference>
<dbReference type="AlphaFoldDB" id="A0A7W9ZGZ3"/>
<dbReference type="SUPFAM" id="SSF52172">
    <property type="entry name" value="CheY-like"/>
    <property type="match status" value="1"/>
</dbReference>
<dbReference type="GO" id="GO:0005886">
    <property type="term" value="C:plasma membrane"/>
    <property type="evidence" value="ECO:0007669"/>
    <property type="project" value="UniProtKB-SubCell"/>
</dbReference>
<dbReference type="Gene3D" id="1.10.287.130">
    <property type="match status" value="1"/>
</dbReference>
<comment type="catalytic activity">
    <reaction evidence="1">
        <text>ATP + protein L-histidine = ADP + protein N-phospho-L-histidine.</text>
        <dbReference type="EC" id="2.7.13.3"/>
    </reaction>
</comment>
<dbReference type="SMART" id="SM00091">
    <property type="entry name" value="PAS"/>
    <property type="match status" value="1"/>
</dbReference>
<dbReference type="InterPro" id="IPR036890">
    <property type="entry name" value="HATPase_C_sf"/>
</dbReference>
<keyword evidence="22" id="KW-1185">Reference proteome</keyword>
<dbReference type="InterPro" id="IPR036097">
    <property type="entry name" value="HisK_dim/P_sf"/>
</dbReference>
<dbReference type="InterPro" id="IPR003594">
    <property type="entry name" value="HATPase_dom"/>
</dbReference>
<dbReference type="InterPro" id="IPR008207">
    <property type="entry name" value="Sig_transdc_His_kin_Hpt_dom"/>
</dbReference>
<dbReference type="SUPFAM" id="SSF55874">
    <property type="entry name" value="ATPase domain of HSP90 chaperone/DNA topoisomerase II/histidine kinase"/>
    <property type="match status" value="1"/>
</dbReference>
<keyword evidence="4" id="KW-1003">Cell membrane</keyword>
<keyword evidence="11" id="KW-1133">Transmembrane helix</keyword>
<dbReference type="InterPro" id="IPR001789">
    <property type="entry name" value="Sig_transdc_resp-reg_receiver"/>
</dbReference>
<protein>
    <recommendedName>
        <fullName evidence="3">histidine kinase</fullName>
        <ecNumber evidence="3">2.7.13.3</ecNumber>
    </recommendedName>
</protein>
<dbReference type="Gene3D" id="3.40.50.2300">
    <property type="match status" value="1"/>
</dbReference>
<dbReference type="InterPro" id="IPR003661">
    <property type="entry name" value="HisK_dim/P_dom"/>
</dbReference>
<dbReference type="SUPFAM" id="SSF47226">
    <property type="entry name" value="Histidine-containing phosphotransfer domain, HPT domain"/>
    <property type="match status" value="1"/>
</dbReference>
<dbReference type="PROSITE" id="PS50109">
    <property type="entry name" value="HIS_KIN"/>
    <property type="match status" value="1"/>
</dbReference>
<dbReference type="SUPFAM" id="SSF47384">
    <property type="entry name" value="Homodimeric domain of signal transducing histidine kinase"/>
    <property type="match status" value="1"/>
</dbReference>
<dbReference type="Gene3D" id="1.20.120.160">
    <property type="entry name" value="HPT domain"/>
    <property type="match status" value="1"/>
</dbReference>
<evidence type="ECO:0000256" key="15">
    <source>
        <dbReference type="PROSITE-ProRule" id="PRU00169"/>
    </source>
</evidence>
<dbReference type="SUPFAM" id="SSF55785">
    <property type="entry name" value="PYP-like sensor domain (PAS domain)"/>
    <property type="match status" value="1"/>
</dbReference>
<evidence type="ECO:0000256" key="1">
    <source>
        <dbReference type="ARBA" id="ARBA00000085"/>
    </source>
</evidence>
<dbReference type="CDD" id="cd00130">
    <property type="entry name" value="PAS"/>
    <property type="match status" value="1"/>
</dbReference>
<dbReference type="Pfam" id="PF00072">
    <property type="entry name" value="Response_reg"/>
    <property type="match status" value="1"/>
</dbReference>
<dbReference type="CDD" id="cd17546">
    <property type="entry name" value="REC_hyHK_CKI1_RcsC-like"/>
    <property type="match status" value="1"/>
</dbReference>
<dbReference type="Pfam" id="PF01627">
    <property type="entry name" value="Hpt"/>
    <property type="match status" value="1"/>
</dbReference>
<evidence type="ECO:0000256" key="3">
    <source>
        <dbReference type="ARBA" id="ARBA00012438"/>
    </source>
</evidence>
<feature type="modified residue" description="Phosphohistidine" evidence="14">
    <location>
        <position position="577"/>
    </location>
</feature>
<evidence type="ECO:0000256" key="4">
    <source>
        <dbReference type="ARBA" id="ARBA00022475"/>
    </source>
</evidence>
<keyword evidence="9" id="KW-0418">Kinase</keyword>
<dbReference type="Gene3D" id="3.30.565.10">
    <property type="entry name" value="Histidine kinase-like ATPase, C-terminal domain"/>
    <property type="match status" value="1"/>
</dbReference>
<keyword evidence="13" id="KW-0472">Membrane</keyword>
<dbReference type="InterPro" id="IPR011006">
    <property type="entry name" value="CheY-like_superfamily"/>
</dbReference>
<evidence type="ECO:0000256" key="12">
    <source>
        <dbReference type="ARBA" id="ARBA00023012"/>
    </source>
</evidence>
<evidence type="ECO:0000256" key="9">
    <source>
        <dbReference type="ARBA" id="ARBA00022777"/>
    </source>
</evidence>
<dbReference type="InterPro" id="IPR035965">
    <property type="entry name" value="PAS-like_dom_sf"/>
</dbReference>
<dbReference type="InterPro" id="IPR036641">
    <property type="entry name" value="HPT_dom_sf"/>
</dbReference>
<dbReference type="InterPro" id="IPR013656">
    <property type="entry name" value="PAS_4"/>
</dbReference>
<dbReference type="GO" id="GO:0005524">
    <property type="term" value="F:ATP binding"/>
    <property type="evidence" value="ECO:0007669"/>
    <property type="project" value="UniProtKB-KW"/>
</dbReference>
<evidence type="ECO:0000256" key="5">
    <source>
        <dbReference type="ARBA" id="ARBA00022553"/>
    </source>
</evidence>
<reference evidence="21 22" key="1">
    <citation type="submission" date="2020-08" db="EMBL/GenBank/DDBJ databases">
        <title>Genomic Encyclopedia of Type Strains, Phase IV (KMG-IV): sequencing the most valuable type-strain genomes for metagenomic binning, comparative biology and taxonomic classification.</title>
        <authorList>
            <person name="Goeker M."/>
        </authorList>
    </citation>
    <scope>NUCLEOTIDE SEQUENCE [LARGE SCALE GENOMIC DNA]</scope>
    <source>
        <strain evidence="21 22">DSM 11590</strain>
    </source>
</reference>
<name>A0A7W9ZGZ3_NOVIT</name>
<proteinExistence type="predicted"/>
<dbReference type="CDD" id="cd00082">
    <property type="entry name" value="HisKA"/>
    <property type="match status" value="1"/>
</dbReference>
<dbReference type="PANTHER" id="PTHR45339:SF1">
    <property type="entry name" value="HYBRID SIGNAL TRANSDUCTION HISTIDINE KINASE J"/>
    <property type="match status" value="1"/>
</dbReference>
<dbReference type="InterPro" id="IPR004358">
    <property type="entry name" value="Sig_transdc_His_kin-like_C"/>
</dbReference>
<evidence type="ECO:0000256" key="13">
    <source>
        <dbReference type="ARBA" id="ARBA00023136"/>
    </source>
</evidence>
<organism evidence="21 22">
    <name type="scientific">Novispirillum itersonii</name>
    <name type="common">Aquaspirillum itersonii</name>
    <dbReference type="NCBI Taxonomy" id="189"/>
    <lineage>
        <taxon>Bacteria</taxon>
        <taxon>Pseudomonadati</taxon>
        <taxon>Pseudomonadota</taxon>
        <taxon>Alphaproteobacteria</taxon>
        <taxon>Rhodospirillales</taxon>
        <taxon>Novispirillaceae</taxon>
        <taxon>Novispirillum</taxon>
    </lineage>
</organism>
<feature type="region of interest" description="Disordered" evidence="16">
    <location>
        <begin position="514"/>
        <end position="533"/>
    </location>
</feature>
<dbReference type="PRINTS" id="PR00344">
    <property type="entry name" value="BCTRLSENSOR"/>
</dbReference>
<evidence type="ECO:0000256" key="6">
    <source>
        <dbReference type="ARBA" id="ARBA00022679"/>
    </source>
</evidence>
<accession>A0A7W9ZGZ3</accession>
<dbReference type="Pfam" id="PF08448">
    <property type="entry name" value="PAS_4"/>
    <property type="match status" value="1"/>
</dbReference>
<dbReference type="EC" id="2.7.13.3" evidence="3"/>
<dbReference type="EMBL" id="JACIIX010000008">
    <property type="protein sequence ID" value="MBB6210898.1"/>
    <property type="molecule type" value="Genomic_DNA"/>
</dbReference>
<dbReference type="Pfam" id="PF00512">
    <property type="entry name" value="HisKA"/>
    <property type="match status" value="1"/>
</dbReference>
<evidence type="ECO:0000313" key="22">
    <source>
        <dbReference type="Proteomes" id="UP000544872"/>
    </source>
</evidence>
<dbReference type="FunFam" id="3.30.565.10:FF:000010">
    <property type="entry name" value="Sensor histidine kinase RcsC"/>
    <property type="match status" value="1"/>
</dbReference>
<evidence type="ECO:0000256" key="14">
    <source>
        <dbReference type="PROSITE-ProRule" id="PRU00110"/>
    </source>
</evidence>
<dbReference type="InterPro" id="IPR000014">
    <property type="entry name" value="PAS"/>
</dbReference>
<dbReference type="PROSITE" id="PS50894">
    <property type="entry name" value="HPT"/>
    <property type="match status" value="1"/>
</dbReference>
<feature type="domain" description="PAS" evidence="19">
    <location>
        <begin position="11"/>
        <end position="75"/>
    </location>
</feature>
<dbReference type="InterPro" id="IPR005467">
    <property type="entry name" value="His_kinase_dom"/>
</dbReference>
<evidence type="ECO:0000256" key="16">
    <source>
        <dbReference type="SAM" id="MobiDB-lite"/>
    </source>
</evidence>
<keyword evidence="6" id="KW-0808">Transferase</keyword>
<dbReference type="SMART" id="SM00448">
    <property type="entry name" value="REC"/>
    <property type="match status" value="1"/>
</dbReference>
<dbReference type="Gene3D" id="3.30.450.20">
    <property type="entry name" value="PAS domain"/>
    <property type="match status" value="1"/>
</dbReference>
<evidence type="ECO:0000256" key="2">
    <source>
        <dbReference type="ARBA" id="ARBA00004651"/>
    </source>
</evidence>
<sequence length="643" mass="68907">MAVSPAVSADRILDALGDMVVVVDPRCRIVYQGQGVSRSLGYADGALTGRLLPEFVHVDDQDTLLAVLDPLLSGQGEEARCSVRGATVSGDWRTVSVVARRLSGSDHVVIAGRDVTASHQREQGLQQARERAEESGQAKADFLAMMSHEIRTPMSGIIGLIDLLRGTELNARQQDYVRALVQAGEHLSDLLNDILDFSKIEANHLEIEVVAFDLRKLAGAVMDIFRARAEAKGLALRGSVAPGLSRWWKGDSRHLRQVLANLIGNAVKFTDNGHVEVKVTARGEPGPDGRQMLEFSISDTGIGITETQKAQLFQPFVQGDLSSTRRHGGTGLGLAISKRLVEAMGGSISLTSQRHVGSTFHFSVPILPIEAPRGQVLPLDPARPFEGRILIVDDSDLNRMVLGDMLERFGLAVTTANNGLEALEKVRKEPGFSLIFMDIQMPVMDGFSAMEAIRRQEAATGGPATPILALSATALREDRERALALGCNDYVVKPLRKDVLLTLLRTYCQSKDSSRSLSDLEMQPPEPASETSPAALAVEPELAALIPVFLNGVADDLSALRRAVSAGDGAGVRRAAHTMKGNAMLFGLADLVECLRTLEAAGNEQVSGASSPEVLQRRCMSLVARLEGLLHDLGRGAAGSGPG</sequence>
<keyword evidence="10" id="KW-0067">ATP-binding</keyword>
<evidence type="ECO:0000259" key="20">
    <source>
        <dbReference type="PROSITE" id="PS50894"/>
    </source>
</evidence>
<dbReference type="SMART" id="SM00388">
    <property type="entry name" value="HisKA"/>
    <property type="match status" value="1"/>
</dbReference>
<feature type="domain" description="Response regulatory" evidence="18">
    <location>
        <begin position="388"/>
        <end position="508"/>
    </location>
</feature>
<feature type="domain" description="HPt" evidence="20">
    <location>
        <begin position="538"/>
        <end position="633"/>
    </location>
</feature>
<evidence type="ECO:0000256" key="7">
    <source>
        <dbReference type="ARBA" id="ARBA00022692"/>
    </source>
</evidence>
<dbReference type="PROSITE" id="PS50110">
    <property type="entry name" value="RESPONSE_REGULATORY"/>
    <property type="match status" value="1"/>
</dbReference>